<organism evidence="1 2">
    <name type="scientific">Paracoccus methylarcula</name>
    <dbReference type="NCBI Taxonomy" id="72022"/>
    <lineage>
        <taxon>Bacteria</taxon>
        <taxon>Pseudomonadati</taxon>
        <taxon>Pseudomonadota</taxon>
        <taxon>Alphaproteobacteria</taxon>
        <taxon>Rhodobacterales</taxon>
        <taxon>Paracoccaceae</taxon>
        <taxon>Paracoccus</taxon>
    </lineage>
</organism>
<dbReference type="Pfam" id="PF05988">
    <property type="entry name" value="DUF899"/>
    <property type="match status" value="1"/>
</dbReference>
<gene>
    <name evidence="1" type="ORF">A7A09_008295</name>
</gene>
<accession>A0A3R7M9P7</accession>
<name>A0A3R7M9P7_9RHOB</name>
<proteinExistence type="predicted"/>
<dbReference type="InterPro" id="IPR036249">
    <property type="entry name" value="Thioredoxin-like_sf"/>
</dbReference>
<evidence type="ECO:0000313" key="2">
    <source>
        <dbReference type="Proteomes" id="UP000238137"/>
    </source>
</evidence>
<evidence type="ECO:0000313" key="1">
    <source>
        <dbReference type="EMBL" id="RNF34979.1"/>
    </source>
</evidence>
<dbReference type="AlphaFoldDB" id="A0A3R7M9P7"/>
<dbReference type="InterPro" id="IPR010296">
    <property type="entry name" value="DUF899_thioredox"/>
</dbReference>
<dbReference type="SUPFAM" id="SSF52833">
    <property type="entry name" value="Thioredoxin-like"/>
    <property type="match status" value="1"/>
</dbReference>
<dbReference type="OrthoDB" id="7331188at2"/>
<dbReference type="Proteomes" id="UP000238137">
    <property type="component" value="Unassembled WGS sequence"/>
</dbReference>
<dbReference type="EMBL" id="PXNQ02000004">
    <property type="protein sequence ID" value="RNF34979.1"/>
    <property type="molecule type" value="Genomic_DNA"/>
</dbReference>
<dbReference type="Gene3D" id="3.40.30.10">
    <property type="entry name" value="Glutaredoxin"/>
    <property type="match status" value="1"/>
</dbReference>
<reference evidence="1" key="1">
    <citation type="submission" date="2018-05" db="EMBL/GenBank/DDBJ databases">
        <title>Reclassification of Methylarcula marina and Methylarcula terricola as Paracoccus methylarcula sp.nov., comb.nov. and Paracoccus terricola comb.nov.</title>
        <authorList>
            <person name="Shmareva M.N."/>
            <person name="Doronina N.V."/>
            <person name="Vasilenko O.V."/>
            <person name="Tarlachkov S.V."/>
            <person name="Trotsenko Y.A."/>
        </authorList>
    </citation>
    <scope>NUCLEOTIDE SEQUENCE [LARGE SCALE GENOMIC DNA]</scope>
    <source>
        <strain evidence="1">VKM B-2159</strain>
    </source>
</reference>
<protein>
    <submittedName>
        <fullName evidence="1">DUF899 domain-containing protein</fullName>
    </submittedName>
</protein>
<keyword evidence="2" id="KW-1185">Reference proteome</keyword>
<dbReference type="RefSeq" id="WP_106690955.1">
    <property type="nucleotide sequence ID" value="NZ_PXNQ02000004.1"/>
</dbReference>
<comment type="caution">
    <text evidence="1">The sequence shown here is derived from an EMBL/GenBank/DDBJ whole genome shotgun (WGS) entry which is preliminary data.</text>
</comment>
<sequence length="230" mass="26015">MTHAIVSREEWLEARKALLARERDMTHRLDELRAERRKLPWVRIEKPYVFTGPEGKCTLGDLFGSRSQLAVYHFMLAPGSDHICPGCSYTADHVDAARQHFEQADLAFAAVSRAPIGRIGEVKTRMGWTFPWVSSGDSDFNYDFGVSFTAEDRAAGCAIYNYGTVIENSEDMHGVSIFVKDEDGGIFHSYSTYQRGTELLMGAFNWLDMAPRGRNETGGTMSWVRLHDEY</sequence>